<dbReference type="SUPFAM" id="SSF54001">
    <property type="entry name" value="Cysteine proteinases"/>
    <property type="match status" value="1"/>
</dbReference>
<reference evidence="4" key="1">
    <citation type="submission" date="2016-03" db="EMBL/GenBank/DDBJ databases">
        <title>Updated assembly of Pseudogymnoascus destructans, the fungus causing white-nose syndrome of bats.</title>
        <authorList>
            <person name="Palmer J.M."/>
            <person name="Drees K.P."/>
            <person name="Foster J.T."/>
            <person name="Lindner D.L."/>
        </authorList>
    </citation>
    <scope>NUCLEOTIDE SEQUENCE [LARGE SCALE GENOMIC DNA]</scope>
    <source>
        <strain evidence="4">20631-21</strain>
    </source>
</reference>
<dbReference type="GO" id="GO:0005634">
    <property type="term" value="C:nucleus"/>
    <property type="evidence" value="ECO:0007669"/>
    <property type="project" value="TreeGrafter"/>
</dbReference>
<dbReference type="VEuPathDB" id="FungiDB:GMDG_03145"/>
<feature type="region of interest" description="Disordered" evidence="2">
    <location>
        <begin position="1"/>
        <end position="23"/>
    </location>
</feature>
<dbReference type="OrthoDB" id="289038at2759"/>
<dbReference type="EC" id="3.4.19.12" evidence="1"/>
<dbReference type="SUPFAM" id="SSF57850">
    <property type="entry name" value="RING/U-box"/>
    <property type="match status" value="1"/>
</dbReference>
<gene>
    <name evidence="4" type="ORF">VC83_04639</name>
</gene>
<dbReference type="RefSeq" id="XP_024322860.1">
    <property type="nucleotide sequence ID" value="XM_024468268.1"/>
</dbReference>
<dbReference type="PANTHER" id="PTHR24006:SF937">
    <property type="entry name" value="UBIQUITIN CARBOXYL-TERMINAL HYDROLASE"/>
    <property type="match status" value="1"/>
</dbReference>
<keyword evidence="1" id="KW-0833">Ubl conjugation pathway</keyword>
<dbReference type="InterPro" id="IPR050164">
    <property type="entry name" value="Peptidase_C19"/>
</dbReference>
<evidence type="ECO:0000313" key="4">
    <source>
        <dbReference type="EMBL" id="OAF57572.1"/>
    </source>
</evidence>
<dbReference type="Gene3D" id="3.30.40.10">
    <property type="entry name" value="Zinc/RING finger domain, C3HC4 (zinc finger)"/>
    <property type="match status" value="1"/>
</dbReference>
<dbReference type="GO" id="GO:0016579">
    <property type="term" value="P:protein deubiquitination"/>
    <property type="evidence" value="ECO:0007669"/>
    <property type="project" value="InterPro"/>
</dbReference>
<dbReference type="Proteomes" id="UP000077154">
    <property type="component" value="Unassembled WGS sequence"/>
</dbReference>
<dbReference type="PANTHER" id="PTHR24006">
    <property type="entry name" value="UBIQUITIN CARBOXYL-TERMINAL HYDROLASE"/>
    <property type="match status" value="1"/>
</dbReference>
<dbReference type="GO" id="GO:0006508">
    <property type="term" value="P:proteolysis"/>
    <property type="evidence" value="ECO:0007669"/>
    <property type="project" value="UniProtKB-KW"/>
</dbReference>
<dbReference type="Pfam" id="PF00443">
    <property type="entry name" value="UCH"/>
    <property type="match status" value="1"/>
</dbReference>
<evidence type="ECO:0000256" key="1">
    <source>
        <dbReference type="RuleBase" id="RU366025"/>
    </source>
</evidence>
<dbReference type="eggNOG" id="KOG1867">
    <property type="taxonomic scope" value="Eukaryota"/>
</dbReference>
<dbReference type="InterPro" id="IPR001394">
    <property type="entry name" value="Peptidase_C19_UCH"/>
</dbReference>
<dbReference type="InterPro" id="IPR028889">
    <property type="entry name" value="USP"/>
</dbReference>
<dbReference type="GeneID" id="36287710"/>
<evidence type="ECO:0000259" key="3">
    <source>
        <dbReference type="PROSITE" id="PS50235"/>
    </source>
</evidence>
<keyword evidence="1" id="KW-0788">Thiol protease</keyword>
<organism evidence="4">
    <name type="scientific">Pseudogymnoascus destructans</name>
    <dbReference type="NCBI Taxonomy" id="655981"/>
    <lineage>
        <taxon>Eukaryota</taxon>
        <taxon>Fungi</taxon>
        <taxon>Dikarya</taxon>
        <taxon>Ascomycota</taxon>
        <taxon>Pezizomycotina</taxon>
        <taxon>Leotiomycetes</taxon>
        <taxon>Thelebolales</taxon>
        <taxon>Thelebolaceae</taxon>
        <taxon>Pseudogymnoascus</taxon>
    </lineage>
</organism>
<dbReference type="PROSITE" id="PS00972">
    <property type="entry name" value="USP_1"/>
    <property type="match status" value="1"/>
</dbReference>
<dbReference type="Gene3D" id="3.90.70.10">
    <property type="entry name" value="Cysteine proteinases"/>
    <property type="match status" value="1"/>
</dbReference>
<accession>A0A177A812</accession>
<evidence type="ECO:0000256" key="2">
    <source>
        <dbReference type="SAM" id="MobiDB-lite"/>
    </source>
</evidence>
<dbReference type="GO" id="GO:0004843">
    <property type="term" value="F:cysteine-type deubiquitinase activity"/>
    <property type="evidence" value="ECO:0007669"/>
    <property type="project" value="UniProtKB-UniRule"/>
</dbReference>
<protein>
    <recommendedName>
        <fullName evidence="1">Ubiquitin carboxyl-terminal hydrolase</fullName>
        <ecNumber evidence="1">3.4.19.12</ecNumber>
    </recommendedName>
</protein>
<name>A0A177A812_9PEZI</name>
<dbReference type="EMBL" id="KV441400">
    <property type="protein sequence ID" value="OAF57572.1"/>
    <property type="molecule type" value="Genomic_DNA"/>
</dbReference>
<dbReference type="PROSITE" id="PS00973">
    <property type="entry name" value="USP_2"/>
    <property type="match status" value="1"/>
</dbReference>
<feature type="domain" description="USP" evidence="3">
    <location>
        <begin position="181"/>
        <end position="524"/>
    </location>
</feature>
<dbReference type="InterPro" id="IPR038765">
    <property type="entry name" value="Papain-like_cys_pep_sf"/>
</dbReference>
<comment type="catalytic activity">
    <reaction evidence="1">
        <text>Thiol-dependent hydrolysis of ester, thioester, amide, peptide and isopeptide bonds formed by the C-terminal Gly of ubiquitin (a 76-residue protein attached to proteins as an intracellular targeting signal).</text>
        <dbReference type="EC" id="3.4.19.12"/>
    </reaction>
</comment>
<keyword evidence="1" id="KW-0378">Hydrolase</keyword>
<dbReference type="InterPro" id="IPR018200">
    <property type="entry name" value="USP_CS"/>
</dbReference>
<keyword evidence="1" id="KW-0645">Protease</keyword>
<dbReference type="PROSITE" id="PS50235">
    <property type="entry name" value="USP_3"/>
    <property type="match status" value="1"/>
</dbReference>
<dbReference type="AlphaFoldDB" id="A0A177A812"/>
<proteinExistence type="inferred from homology"/>
<comment type="similarity">
    <text evidence="1">Belongs to the peptidase C19 family.</text>
</comment>
<dbReference type="InterPro" id="IPR013083">
    <property type="entry name" value="Znf_RING/FYVE/PHD"/>
</dbReference>
<sequence length="527" mass="59710">MAGSRPITPASPKPNKTKDPNPGIPIYGCEHIQRLLTKSQDVTTNTIQHYKMLLRVIFDNTPIIPQTSKSVDKRPVTSLIPNYLCLQCPTTTTAKDRLKHGKLKAHMFYVDSRSGGLFCQMCDDFVWDPTLEELRLRKIGTGSFSSRKRKRDEPFTDPAKDDTAYMSINTTAAPCRAAGLRGIFNMGSTCFMSVILQSFVHNPLLRNFYLRDGHQVGQCTQDNCLSCGMDELFQAFYSEETTASYVASKMLSDSWLCQQAAFSELAGYDEHDAHEYFQFLAEELHRTNRQERHASPTGANASNVSHLTSNCDCIVHQTFYGKFQSTLTCQNCGVVTTSVEPFLDLSLAIDSIAKRQGNNNGESSHEWSQPLTLQRCLDVEYMQPERCEYSCRSCDSPQEARKQLSIKNLPNVLCIQFKRFEHHKSLRTSAKIHLKVQFPLQLNMLPYTNRARTQDTSENFELARSCTYDLLSVVVHVGKLNSGHYISYSRVGNQWFKFDDHKVTMASESHVLGAEAFLLFYIIRSLA</sequence>
<dbReference type="GO" id="GO:0005829">
    <property type="term" value="C:cytosol"/>
    <property type="evidence" value="ECO:0007669"/>
    <property type="project" value="TreeGrafter"/>
</dbReference>